<dbReference type="PANTHER" id="PTHR11655:SF14">
    <property type="entry name" value="LARGE RIBOSOMAL SUBUNIT PROTEIN UL6M"/>
    <property type="match status" value="1"/>
</dbReference>
<keyword evidence="11" id="KW-1185">Reference proteome</keyword>
<name>B9XFL6_PEDPL</name>
<dbReference type="InterPro" id="IPR000702">
    <property type="entry name" value="Ribosomal_uL6-like"/>
</dbReference>
<dbReference type="FunFam" id="3.90.930.12:FF:000001">
    <property type="entry name" value="50S ribosomal protein L6"/>
    <property type="match status" value="1"/>
</dbReference>
<dbReference type="InterPro" id="IPR036789">
    <property type="entry name" value="Ribosomal_uL6-like_a/b-dom_sf"/>
</dbReference>
<comment type="similarity">
    <text evidence="1 6 7">Belongs to the universal ribosomal protein uL6 family.</text>
</comment>
<evidence type="ECO:0000256" key="3">
    <source>
        <dbReference type="ARBA" id="ARBA00022884"/>
    </source>
</evidence>
<dbReference type="PIRSF" id="PIRSF002162">
    <property type="entry name" value="Ribosomal_L6"/>
    <property type="match status" value="1"/>
</dbReference>
<sequence>MSRIGKQPIAIPAKVKVNVNGRKVSVEGPKGKLDLELNRRTSLKVEGDKVVVSRDGDDAEAKAMHGLSRALVNNMVKGASEGFVKRLIIQGVGFKAAVQGKVVNLSLGYSHPVLYPIPDQVKVTVEENTKLTIEGPDKQLVGKVASEIRSFYPPEPYKGKGVRYADEHVVRKEGKTVQ</sequence>
<comment type="subunit">
    <text evidence="6">Part of the 50S ribosomal subunit.</text>
</comment>
<dbReference type="FunFam" id="3.90.930.12:FF:000002">
    <property type="entry name" value="50S ribosomal protein L6"/>
    <property type="match status" value="1"/>
</dbReference>
<evidence type="ECO:0000313" key="10">
    <source>
        <dbReference type="EMBL" id="EEF61380.1"/>
    </source>
</evidence>
<feature type="domain" description="Large ribosomal subunit protein uL6 alpha-beta" evidence="9">
    <location>
        <begin position="11"/>
        <end position="82"/>
    </location>
</feature>
<dbReference type="SUPFAM" id="SSF56053">
    <property type="entry name" value="Ribosomal protein L6"/>
    <property type="match status" value="2"/>
</dbReference>
<dbReference type="OrthoDB" id="9805007at2"/>
<dbReference type="Gene3D" id="3.90.930.12">
    <property type="entry name" value="Ribosomal protein L6, alpha-beta domain"/>
    <property type="match status" value="2"/>
</dbReference>
<dbReference type="InterPro" id="IPR019906">
    <property type="entry name" value="Ribosomal_uL6_bac-type"/>
</dbReference>
<dbReference type="PROSITE" id="PS00525">
    <property type="entry name" value="RIBOSOMAL_L6_1"/>
    <property type="match status" value="1"/>
</dbReference>
<comment type="function">
    <text evidence="6 8">This protein binds to the 23S rRNA, and is important in its secondary structure. It is located near the subunit interface in the base of the L7/L12 stalk, and near the tRNA binding site of the peptidyltransferase center.</text>
</comment>
<accession>B9XFL6</accession>
<keyword evidence="5 6" id="KW-0687">Ribonucleoprotein</keyword>
<protein>
    <recommendedName>
        <fullName evidence="6">Large ribosomal subunit protein uL6</fullName>
    </recommendedName>
</protein>
<comment type="caution">
    <text evidence="10">The sequence shown here is derived from an EMBL/GenBank/DDBJ whole genome shotgun (WGS) entry which is preliminary data.</text>
</comment>
<dbReference type="HAMAP" id="MF_01365_B">
    <property type="entry name" value="Ribosomal_uL6_B"/>
    <property type="match status" value="1"/>
</dbReference>
<feature type="domain" description="Large ribosomal subunit protein uL6 alpha-beta" evidence="9">
    <location>
        <begin position="91"/>
        <end position="164"/>
    </location>
</feature>
<gene>
    <name evidence="6" type="primary">rplF</name>
    <name evidence="10" type="ORF">Cflav_PD4401</name>
</gene>
<evidence type="ECO:0000256" key="1">
    <source>
        <dbReference type="ARBA" id="ARBA00009356"/>
    </source>
</evidence>
<evidence type="ECO:0000256" key="7">
    <source>
        <dbReference type="RuleBase" id="RU003869"/>
    </source>
</evidence>
<dbReference type="Pfam" id="PF00347">
    <property type="entry name" value="Ribosomal_L6"/>
    <property type="match status" value="2"/>
</dbReference>
<dbReference type="EMBL" id="ABOX02000010">
    <property type="protein sequence ID" value="EEF61380.1"/>
    <property type="molecule type" value="Genomic_DNA"/>
</dbReference>
<evidence type="ECO:0000256" key="8">
    <source>
        <dbReference type="RuleBase" id="RU003870"/>
    </source>
</evidence>
<keyword evidence="3 6" id="KW-0694">RNA-binding</keyword>
<evidence type="ECO:0000256" key="6">
    <source>
        <dbReference type="HAMAP-Rule" id="MF_01365"/>
    </source>
</evidence>
<dbReference type="GO" id="GO:0003735">
    <property type="term" value="F:structural constituent of ribosome"/>
    <property type="evidence" value="ECO:0007669"/>
    <property type="project" value="UniProtKB-UniRule"/>
</dbReference>
<dbReference type="PRINTS" id="PR00059">
    <property type="entry name" value="RIBOSOMALL6"/>
</dbReference>
<dbReference type="RefSeq" id="WP_007414612.1">
    <property type="nucleotide sequence ID" value="NZ_ABOX02000010.1"/>
</dbReference>
<dbReference type="InterPro" id="IPR020040">
    <property type="entry name" value="Ribosomal_uL6_a/b-dom"/>
</dbReference>
<dbReference type="InterPro" id="IPR002358">
    <property type="entry name" value="Ribosomal_uL6_CS"/>
</dbReference>
<evidence type="ECO:0000259" key="9">
    <source>
        <dbReference type="Pfam" id="PF00347"/>
    </source>
</evidence>
<organism evidence="10 11">
    <name type="scientific">Pedosphaera parvula (strain Ellin514)</name>
    <dbReference type="NCBI Taxonomy" id="320771"/>
    <lineage>
        <taxon>Bacteria</taxon>
        <taxon>Pseudomonadati</taxon>
        <taxon>Verrucomicrobiota</taxon>
        <taxon>Pedosphaerae</taxon>
        <taxon>Pedosphaerales</taxon>
        <taxon>Pedosphaeraceae</taxon>
        <taxon>Pedosphaera</taxon>
    </lineage>
</organism>
<dbReference type="STRING" id="320771.Cflav_PD4401"/>
<evidence type="ECO:0000256" key="5">
    <source>
        <dbReference type="ARBA" id="ARBA00023274"/>
    </source>
</evidence>
<dbReference type="GO" id="GO:0002181">
    <property type="term" value="P:cytoplasmic translation"/>
    <property type="evidence" value="ECO:0007669"/>
    <property type="project" value="TreeGrafter"/>
</dbReference>
<keyword evidence="4 6" id="KW-0689">Ribosomal protein</keyword>
<dbReference type="Proteomes" id="UP000003688">
    <property type="component" value="Unassembled WGS sequence"/>
</dbReference>
<evidence type="ECO:0000256" key="4">
    <source>
        <dbReference type="ARBA" id="ARBA00022980"/>
    </source>
</evidence>
<dbReference type="GO" id="GO:0022625">
    <property type="term" value="C:cytosolic large ribosomal subunit"/>
    <property type="evidence" value="ECO:0007669"/>
    <property type="project" value="UniProtKB-UniRule"/>
</dbReference>
<dbReference type="AlphaFoldDB" id="B9XFL6"/>
<dbReference type="PANTHER" id="PTHR11655">
    <property type="entry name" value="60S/50S RIBOSOMAL PROTEIN L6/L9"/>
    <property type="match status" value="1"/>
</dbReference>
<dbReference type="GO" id="GO:0019843">
    <property type="term" value="F:rRNA binding"/>
    <property type="evidence" value="ECO:0007669"/>
    <property type="project" value="UniProtKB-UniRule"/>
</dbReference>
<evidence type="ECO:0000313" key="11">
    <source>
        <dbReference type="Proteomes" id="UP000003688"/>
    </source>
</evidence>
<proteinExistence type="inferred from homology"/>
<dbReference type="NCBIfam" id="TIGR03654">
    <property type="entry name" value="L6_bact"/>
    <property type="match status" value="1"/>
</dbReference>
<reference evidence="10 11" key="1">
    <citation type="journal article" date="2011" name="J. Bacteriol.">
        <title>Genome sequence of 'Pedosphaera parvula' Ellin514, an aerobic Verrucomicrobial isolate from pasture soil.</title>
        <authorList>
            <person name="Kant R."/>
            <person name="van Passel M.W."/>
            <person name="Sangwan P."/>
            <person name="Palva A."/>
            <person name="Lucas S."/>
            <person name="Copeland A."/>
            <person name="Lapidus A."/>
            <person name="Glavina Del Rio T."/>
            <person name="Dalin E."/>
            <person name="Tice H."/>
            <person name="Bruce D."/>
            <person name="Goodwin L."/>
            <person name="Pitluck S."/>
            <person name="Chertkov O."/>
            <person name="Larimer F.W."/>
            <person name="Land M.L."/>
            <person name="Hauser L."/>
            <person name="Brettin T.S."/>
            <person name="Detter J.C."/>
            <person name="Han S."/>
            <person name="de Vos W.M."/>
            <person name="Janssen P.H."/>
            <person name="Smidt H."/>
        </authorList>
    </citation>
    <scope>NUCLEOTIDE SEQUENCE [LARGE SCALE GENOMIC DNA]</scope>
    <source>
        <strain evidence="10 11">Ellin514</strain>
    </source>
</reference>
<evidence type="ECO:0000256" key="2">
    <source>
        <dbReference type="ARBA" id="ARBA00022730"/>
    </source>
</evidence>
<keyword evidence="2 6" id="KW-0699">rRNA-binding</keyword>